<feature type="transmembrane region" description="Helical" evidence="1">
    <location>
        <begin position="286"/>
        <end position="304"/>
    </location>
</feature>
<keyword evidence="1" id="KW-1133">Transmembrane helix</keyword>
<feature type="transmembrane region" description="Helical" evidence="1">
    <location>
        <begin position="465"/>
        <end position="486"/>
    </location>
</feature>
<feature type="transmembrane region" description="Helical" evidence="1">
    <location>
        <begin position="35"/>
        <end position="59"/>
    </location>
</feature>
<sequence length="535" mass="54942">MIRSAPAIRPVRRVYRIARTDLCNRKRSIEGSNQVIALGIAGLFGVLVGFMAIIGLFVAGRAMGDTAMLGPARSVGAGVFGMTAVMATVRVAQGLGLPSEADGLLTTVPHREAVAGYLLAEITVLLGVPAPFVIVGAISFGIGAGSAVSVVLVAVSLLSVSVLGVLCGTGLGTGVRVLIARSPVVARLRGAIGIALMIAYFWVLFTGSTESVFEPFLAVVGASPVGWYGDLALLAVQETNSVRSIGAIGVTLVGIPGSGAVCGLLAGQLWYRRSVTPNAASGSTKMGTVPIAGVSLSVPMRHVIHKTWLRARRAPLRLAYAGYPLFLLVPALEDITQLSVPASLPGVIAFYGAWATGATFTLNPIGDEEAVLPITLTTPVRGRSFIGALCLAGLLIGLPATVLAVVLTGMIASPPLSPVEFVGVVVTAVVLPLTATTIAVGAGTAFPRLEPAMITRSREAVVPSLFAFTFFSLVFGLVSLPALLVLTPTTRHVLSGTSEPVLLAGGIGLTVVFGGVTGAVAFSRATTAFEDYYYK</sequence>
<feature type="transmembrane region" description="Helical" evidence="1">
    <location>
        <begin position="184"/>
        <end position="204"/>
    </location>
</feature>
<dbReference type="AlphaFoldDB" id="A0A8T9ZZL8"/>
<reference evidence="2" key="1">
    <citation type="submission" date="2022-04" db="EMBL/GenBank/DDBJ databases">
        <title>Halocatena sp. nov., isolated from a salt lake.</title>
        <authorList>
            <person name="Cui H.-L."/>
        </authorList>
    </citation>
    <scope>NUCLEOTIDE SEQUENCE</scope>
    <source>
        <strain evidence="2">AD-1</strain>
    </source>
</reference>
<dbReference type="GeneID" id="71928333"/>
<dbReference type="EMBL" id="CP096019">
    <property type="protein sequence ID" value="UPM42242.1"/>
    <property type="molecule type" value="Genomic_DNA"/>
</dbReference>
<feature type="transmembrane region" description="Helical" evidence="1">
    <location>
        <begin position="216"/>
        <end position="236"/>
    </location>
</feature>
<keyword evidence="3" id="KW-1185">Reference proteome</keyword>
<accession>A0A8T9ZZL8</accession>
<name>A0A8T9ZZL8_9EURY</name>
<evidence type="ECO:0000256" key="1">
    <source>
        <dbReference type="SAM" id="Phobius"/>
    </source>
</evidence>
<feature type="transmembrane region" description="Helical" evidence="1">
    <location>
        <begin position="421"/>
        <end position="444"/>
    </location>
</feature>
<keyword evidence="1" id="KW-0472">Membrane</keyword>
<dbReference type="Proteomes" id="UP000831768">
    <property type="component" value="Chromosome"/>
</dbReference>
<gene>
    <name evidence="2" type="ORF">MW046_09760</name>
</gene>
<dbReference type="RefSeq" id="WP_247992917.1">
    <property type="nucleotide sequence ID" value="NZ_CP096019.1"/>
</dbReference>
<organism evidence="2 3">
    <name type="scientific">Halocatena salina</name>
    <dbReference type="NCBI Taxonomy" id="2934340"/>
    <lineage>
        <taxon>Archaea</taxon>
        <taxon>Methanobacteriati</taxon>
        <taxon>Methanobacteriota</taxon>
        <taxon>Stenosarchaea group</taxon>
        <taxon>Halobacteria</taxon>
        <taxon>Halobacteriales</taxon>
        <taxon>Natronomonadaceae</taxon>
        <taxon>Halocatena</taxon>
    </lineage>
</organism>
<dbReference type="KEGG" id="haad:MW046_09760"/>
<evidence type="ECO:0000313" key="2">
    <source>
        <dbReference type="EMBL" id="UPM42242.1"/>
    </source>
</evidence>
<keyword evidence="1" id="KW-0812">Transmembrane</keyword>
<protein>
    <submittedName>
        <fullName evidence="2">Uncharacterized protein</fullName>
    </submittedName>
</protein>
<feature type="transmembrane region" description="Helical" evidence="1">
    <location>
        <begin position="501"/>
        <end position="522"/>
    </location>
</feature>
<proteinExistence type="predicted"/>
<feature type="transmembrane region" description="Helical" evidence="1">
    <location>
        <begin position="118"/>
        <end position="142"/>
    </location>
</feature>
<feature type="transmembrane region" description="Helical" evidence="1">
    <location>
        <begin position="148"/>
        <end position="172"/>
    </location>
</feature>
<feature type="transmembrane region" description="Helical" evidence="1">
    <location>
        <begin position="248"/>
        <end position="271"/>
    </location>
</feature>
<evidence type="ECO:0000313" key="3">
    <source>
        <dbReference type="Proteomes" id="UP000831768"/>
    </source>
</evidence>
<feature type="transmembrane region" description="Helical" evidence="1">
    <location>
        <begin position="79"/>
        <end position="97"/>
    </location>
</feature>
<feature type="transmembrane region" description="Helical" evidence="1">
    <location>
        <begin position="385"/>
        <end position="409"/>
    </location>
</feature>